<dbReference type="OrthoDB" id="62952at2759"/>
<accession>A0A1Y1Z5B1</accession>
<evidence type="ECO:0000313" key="2">
    <source>
        <dbReference type="EMBL" id="ORY05478.1"/>
    </source>
</evidence>
<sequence length="314" mass="35253">MSISTLPPPVPILPPQNLQLQSPLLRLPTELKHLIFTYCFFSPSAILNPGALTALLLTCRRLYHECSPALLYTSNTFAFTTVDTLSRFLRTIGPSHTSLIQSIQIDARGVSLANPGLVREWLQYLSFASGPWAKVLGSLREDVPRLRCLRLDFSQYWMIGMVRHELWEFLRGLLANVEGLERIVVIGAGRGRGMARYEPWSPVHFVGGDGITVGEKDLVERMWRGVQGEEGGKVIRWERDAGKGTIYLEVVTKAYLVKHVDRRWSGTCTRRSHKDVWPENGSCTWYAYRNRNSDVMTEPTMRSTGSSTGSGAVG</sequence>
<feature type="domain" description="DUF7730" evidence="1">
    <location>
        <begin position="50"/>
        <end position="158"/>
    </location>
</feature>
<gene>
    <name evidence="2" type="ORF">BCR34DRAFT_604514</name>
</gene>
<comment type="caution">
    <text evidence="2">The sequence shown here is derived from an EMBL/GenBank/DDBJ whole genome shotgun (WGS) entry which is preliminary data.</text>
</comment>
<protein>
    <recommendedName>
        <fullName evidence="1">DUF7730 domain-containing protein</fullName>
    </recommendedName>
</protein>
<dbReference type="PANTHER" id="PTHR38790">
    <property type="entry name" value="2EXR DOMAIN-CONTAINING PROTEIN-RELATED"/>
    <property type="match status" value="1"/>
</dbReference>
<dbReference type="PANTHER" id="PTHR38790:SF4">
    <property type="entry name" value="2EXR DOMAIN-CONTAINING PROTEIN"/>
    <property type="match status" value="1"/>
</dbReference>
<reference evidence="2 3" key="1">
    <citation type="submission" date="2016-07" db="EMBL/GenBank/DDBJ databases">
        <title>Pervasive Adenine N6-methylation of Active Genes in Fungi.</title>
        <authorList>
            <consortium name="DOE Joint Genome Institute"/>
            <person name="Mondo S.J."/>
            <person name="Dannebaum R.O."/>
            <person name="Kuo R.C."/>
            <person name="Labutti K."/>
            <person name="Haridas S."/>
            <person name="Kuo A."/>
            <person name="Salamov A."/>
            <person name="Ahrendt S.R."/>
            <person name="Lipzen A."/>
            <person name="Sullivan W."/>
            <person name="Andreopoulos W.B."/>
            <person name="Clum A."/>
            <person name="Lindquist E."/>
            <person name="Daum C."/>
            <person name="Ramamoorthy G.K."/>
            <person name="Gryganskyi A."/>
            <person name="Culley D."/>
            <person name="Magnuson J.K."/>
            <person name="James T.Y."/>
            <person name="O'Malley M.A."/>
            <person name="Stajich J.E."/>
            <person name="Spatafora J.W."/>
            <person name="Visel A."/>
            <person name="Grigoriev I.V."/>
        </authorList>
    </citation>
    <scope>NUCLEOTIDE SEQUENCE [LARGE SCALE GENOMIC DNA]</scope>
    <source>
        <strain evidence="2 3">CBS 115471</strain>
    </source>
</reference>
<name>A0A1Y1Z5B1_9PLEO</name>
<proteinExistence type="predicted"/>
<evidence type="ECO:0000313" key="3">
    <source>
        <dbReference type="Proteomes" id="UP000193144"/>
    </source>
</evidence>
<dbReference type="InterPro" id="IPR056632">
    <property type="entry name" value="DUF7730"/>
</dbReference>
<organism evidence="2 3">
    <name type="scientific">Clohesyomyces aquaticus</name>
    <dbReference type="NCBI Taxonomy" id="1231657"/>
    <lineage>
        <taxon>Eukaryota</taxon>
        <taxon>Fungi</taxon>
        <taxon>Dikarya</taxon>
        <taxon>Ascomycota</taxon>
        <taxon>Pezizomycotina</taxon>
        <taxon>Dothideomycetes</taxon>
        <taxon>Pleosporomycetidae</taxon>
        <taxon>Pleosporales</taxon>
        <taxon>Lindgomycetaceae</taxon>
        <taxon>Clohesyomyces</taxon>
    </lineage>
</organism>
<evidence type="ECO:0000259" key="1">
    <source>
        <dbReference type="Pfam" id="PF24864"/>
    </source>
</evidence>
<dbReference type="Proteomes" id="UP000193144">
    <property type="component" value="Unassembled WGS sequence"/>
</dbReference>
<keyword evidence="3" id="KW-1185">Reference proteome</keyword>
<dbReference type="EMBL" id="MCFA01000125">
    <property type="protein sequence ID" value="ORY05478.1"/>
    <property type="molecule type" value="Genomic_DNA"/>
</dbReference>
<dbReference type="AlphaFoldDB" id="A0A1Y1Z5B1"/>
<dbReference type="Pfam" id="PF24864">
    <property type="entry name" value="DUF7730"/>
    <property type="match status" value="1"/>
</dbReference>